<dbReference type="RefSeq" id="XP_009788244.1">
    <property type="nucleotide sequence ID" value="XM_009789942.1"/>
</dbReference>
<accession>A0A1U7XMR9</accession>
<dbReference type="Proteomes" id="UP000189701">
    <property type="component" value="Unplaced"/>
</dbReference>
<feature type="compositionally biased region" description="Polar residues" evidence="1">
    <location>
        <begin position="91"/>
        <end position="108"/>
    </location>
</feature>
<reference evidence="3" key="2">
    <citation type="submission" date="2025-08" db="UniProtKB">
        <authorList>
            <consortium name="RefSeq"/>
        </authorList>
    </citation>
    <scope>IDENTIFICATION</scope>
    <source>
        <tissue evidence="3">Leaf</tissue>
    </source>
</reference>
<keyword evidence="2" id="KW-1185">Reference proteome</keyword>
<sequence length="286" mass="29760">MRSALVQRDCVTILRGLRCLDLEKDFSCDLINAERDSLCAVRGTSSAALLPCARAAVTGSAAVCVCLKTMVKQRGRGAKQPGRGPAPAVSASHTAQASQYVPSESSDGSAVGSGEYSTSLTASVSGESAEGGTNSDNEVPDSGVPQFEGSDNPKYKNYKPLVSTPAGQFEEPVAVESSIEPSTKPSTMPAATTIDDLPPGPSASTGHSTSADPGVPSSRTHPFTTHQLSRKLAIEAHSAPSSAQIPQSIEDILKKLLDNQEKIMKTQDALTKAVDSHGKALRELAK</sequence>
<proteinExistence type="predicted"/>
<feature type="compositionally biased region" description="Polar residues" evidence="1">
    <location>
        <begin position="202"/>
        <end position="223"/>
    </location>
</feature>
<organism evidence="2 3">
    <name type="scientific">Nicotiana sylvestris</name>
    <name type="common">Wood tobacco</name>
    <name type="synonym">South American tobacco</name>
    <dbReference type="NCBI Taxonomy" id="4096"/>
    <lineage>
        <taxon>Eukaryota</taxon>
        <taxon>Viridiplantae</taxon>
        <taxon>Streptophyta</taxon>
        <taxon>Embryophyta</taxon>
        <taxon>Tracheophyta</taxon>
        <taxon>Spermatophyta</taxon>
        <taxon>Magnoliopsida</taxon>
        <taxon>eudicotyledons</taxon>
        <taxon>Gunneridae</taxon>
        <taxon>Pentapetalae</taxon>
        <taxon>asterids</taxon>
        <taxon>lamiids</taxon>
        <taxon>Solanales</taxon>
        <taxon>Solanaceae</taxon>
        <taxon>Nicotianoideae</taxon>
        <taxon>Nicotianeae</taxon>
        <taxon>Nicotiana</taxon>
    </lineage>
</organism>
<feature type="compositionally biased region" description="Polar residues" evidence="1">
    <location>
        <begin position="179"/>
        <end position="190"/>
    </location>
</feature>
<protein>
    <submittedName>
        <fullName evidence="3">Uncharacterized protein LOC104236079</fullName>
    </submittedName>
</protein>
<name>A0A1U7XMR9_NICSY</name>
<evidence type="ECO:0000313" key="2">
    <source>
        <dbReference type="Proteomes" id="UP000189701"/>
    </source>
</evidence>
<gene>
    <name evidence="3" type="primary">LOC104236079</name>
</gene>
<reference evidence="2" key="1">
    <citation type="journal article" date="2013" name="Genome Biol.">
        <title>Reference genomes and transcriptomes of Nicotiana sylvestris and Nicotiana tomentosiformis.</title>
        <authorList>
            <person name="Sierro N."/>
            <person name="Battey J.N."/>
            <person name="Ouadi S."/>
            <person name="Bovet L."/>
            <person name="Goepfert S."/>
            <person name="Bakaher N."/>
            <person name="Peitsch M.C."/>
            <person name="Ivanov N.V."/>
        </authorList>
    </citation>
    <scope>NUCLEOTIDE SEQUENCE [LARGE SCALE GENOMIC DNA]</scope>
</reference>
<evidence type="ECO:0000313" key="3">
    <source>
        <dbReference type="RefSeq" id="XP_009788244.1"/>
    </source>
</evidence>
<feature type="compositionally biased region" description="Polar residues" evidence="1">
    <location>
        <begin position="115"/>
        <end position="137"/>
    </location>
</feature>
<feature type="region of interest" description="Disordered" evidence="1">
    <location>
        <begin position="75"/>
        <end position="223"/>
    </location>
</feature>
<dbReference type="AlphaFoldDB" id="A0A1U7XMR9"/>
<evidence type="ECO:0000256" key="1">
    <source>
        <dbReference type="SAM" id="MobiDB-lite"/>
    </source>
</evidence>